<evidence type="ECO:0000256" key="13">
    <source>
        <dbReference type="SAM" id="Phobius"/>
    </source>
</evidence>
<evidence type="ECO:0000256" key="1">
    <source>
        <dbReference type="ARBA" id="ARBA00003408"/>
    </source>
</evidence>
<feature type="transmembrane region" description="Helical" evidence="13">
    <location>
        <begin position="289"/>
        <end position="307"/>
    </location>
</feature>
<dbReference type="CDD" id="cd13138">
    <property type="entry name" value="MATE_yoeA_like"/>
    <property type="match status" value="1"/>
</dbReference>
<sequence length="456" mass="49733">MNQSNMLTGSPGKTLFLFAVPMMIGNLFQQLYNLVDSAVVGKYVGENALAAVGASYSITNVFIAIAIGGGIGSSVIISQYLGAGNIRKMKTSIYTALFNFLGISLFLGVFGAFFHHQILIWMDTPQNVLAEAGIYLKIYFYGLPFLFMYNILASIFNSMGDSKTPLCLLIFSSVLNIFFDLAFVIGLDLGVLGVAVGTLIAQGISSIVSFLLLMRRLKANYQTNGLSDSPQTSDPQKIYSRTITWKMTKIGVPSILQQSIVYIGMLLVQVVVNSFGSSVMAGYTAGMRIESICIVPMTAVGNAMSSFSAQNLGARQPERVKQAYKACYLIDASIAVFLCLILHLFGNTFLSGFLDASSGTEAYSVASAYMIFQSFFYIFIGLKCCTDAILRASGDMLIFTLANLVNLALRVFIANHFAHSWGIQAIWMAVPIGWSINYLISLLRVLTGKWKKIHLI</sequence>
<evidence type="ECO:0000256" key="3">
    <source>
        <dbReference type="ARBA" id="ARBA00010199"/>
    </source>
</evidence>
<evidence type="ECO:0000256" key="5">
    <source>
        <dbReference type="ARBA" id="ARBA00022448"/>
    </source>
</evidence>
<dbReference type="AlphaFoldDB" id="C0CJF3"/>
<keyword evidence="7" id="KW-1003">Cell membrane</keyword>
<organism evidence="14 15">
    <name type="scientific">Blautia hydrogenotrophica (strain DSM 10507 / JCM 14656 / S5a33)</name>
    <name type="common">Ruminococcus hydrogenotrophicus</name>
    <dbReference type="NCBI Taxonomy" id="476272"/>
    <lineage>
        <taxon>Bacteria</taxon>
        <taxon>Bacillati</taxon>
        <taxon>Bacillota</taxon>
        <taxon>Clostridia</taxon>
        <taxon>Lachnospirales</taxon>
        <taxon>Lachnospiraceae</taxon>
        <taxon>Blautia</taxon>
    </lineage>
</organism>
<keyword evidence="5" id="KW-0813">Transport</keyword>
<dbReference type="PIRSF" id="PIRSF006603">
    <property type="entry name" value="DinF"/>
    <property type="match status" value="1"/>
</dbReference>
<reference evidence="14 15" key="2">
    <citation type="submission" date="2009-02" db="EMBL/GenBank/DDBJ databases">
        <title>Draft genome sequence of Blautia hydrogenotrophica DSM 10507 (Ruminococcus hydrogenotrophicus DSM 10507).</title>
        <authorList>
            <person name="Sudarsanam P."/>
            <person name="Ley R."/>
            <person name="Guruge J."/>
            <person name="Turnbaugh P.J."/>
            <person name="Mahowald M."/>
            <person name="Liep D."/>
            <person name="Gordon J."/>
        </authorList>
    </citation>
    <scope>NUCLEOTIDE SEQUENCE [LARGE SCALE GENOMIC DNA]</scope>
    <source>
        <strain evidence="15">DSM 10507 / JCM 14656 / S5a33</strain>
    </source>
</reference>
<dbReference type="EMBL" id="ACBZ01000043">
    <property type="protein sequence ID" value="EEG50063.1"/>
    <property type="molecule type" value="Genomic_DNA"/>
</dbReference>
<evidence type="ECO:0000256" key="8">
    <source>
        <dbReference type="ARBA" id="ARBA00022692"/>
    </source>
</evidence>
<comment type="subcellular location">
    <subcellularLocation>
        <location evidence="2">Cell membrane</location>
        <topology evidence="2">Multi-pass membrane protein</topology>
    </subcellularLocation>
</comment>
<evidence type="ECO:0000313" key="15">
    <source>
        <dbReference type="Proteomes" id="UP000003100"/>
    </source>
</evidence>
<comment type="function">
    <text evidence="1">Multidrug efflux pump.</text>
</comment>
<keyword evidence="11 13" id="KW-0472">Membrane</keyword>
<evidence type="ECO:0000256" key="2">
    <source>
        <dbReference type="ARBA" id="ARBA00004651"/>
    </source>
</evidence>
<evidence type="ECO:0000256" key="11">
    <source>
        <dbReference type="ARBA" id="ARBA00023136"/>
    </source>
</evidence>
<keyword evidence="6" id="KW-0050">Antiport</keyword>
<dbReference type="RefSeq" id="WP_005946638.1">
    <property type="nucleotide sequence ID" value="NZ_CP136423.1"/>
</dbReference>
<keyword evidence="9 13" id="KW-1133">Transmembrane helix</keyword>
<dbReference type="GO" id="GO:0006811">
    <property type="term" value="P:monoatomic ion transport"/>
    <property type="evidence" value="ECO:0007669"/>
    <property type="project" value="UniProtKB-KW"/>
</dbReference>
<gene>
    <name evidence="14" type="ORF">RUMHYD_00950</name>
</gene>
<dbReference type="Proteomes" id="UP000003100">
    <property type="component" value="Unassembled WGS sequence"/>
</dbReference>
<dbReference type="PATRIC" id="fig|476272.21.peg.2297"/>
<feature type="transmembrane region" description="Helical" evidence="13">
    <location>
        <begin position="425"/>
        <end position="446"/>
    </location>
</feature>
<feature type="transmembrane region" description="Helical" evidence="13">
    <location>
        <begin position="61"/>
        <end position="81"/>
    </location>
</feature>
<dbReference type="GO" id="GO:0005886">
    <property type="term" value="C:plasma membrane"/>
    <property type="evidence" value="ECO:0007669"/>
    <property type="project" value="UniProtKB-SubCell"/>
</dbReference>
<evidence type="ECO:0000256" key="12">
    <source>
        <dbReference type="ARBA" id="ARBA00031636"/>
    </source>
</evidence>
<feature type="transmembrane region" description="Helical" evidence="13">
    <location>
        <begin position="362"/>
        <end position="382"/>
    </location>
</feature>
<evidence type="ECO:0000256" key="6">
    <source>
        <dbReference type="ARBA" id="ARBA00022449"/>
    </source>
</evidence>
<dbReference type="PANTHER" id="PTHR43298">
    <property type="entry name" value="MULTIDRUG RESISTANCE PROTEIN NORM-RELATED"/>
    <property type="match status" value="1"/>
</dbReference>
<feature type="transmembrane region" description="Helical" evidence="13">
    <location>
        <begin position="260"/>
        <end position="283"/>
    </location>
</feature>
<feature type="transmembrane region" description="Helical" evidence="13">
    <location>
        <begin position="134"/>
        <end position="153"/>
    </location>
</feature>
<dbReference type="PANTHER" id="PTHR43298:SF2">
    <property type="entry name" value="FMN_FAD EXPORTER YEEO-RELATED"/>
    <property type="match status" value="1"/>
</dbReference>
<keyword evidence="10" id="KW-0406">Ion transport</keyword>
<evidence type="ECO:0000313" key="14">
    <source>
        <dbReference type="EMBL" id="EEG50063.1"/>
    </source>
</evidence>
<evidence type="ECO:0000256" key="7">
    <source>
        <dbReference type="ARBA" id="ARBA00022475"/>
    </source>
</evidence>
<keyword evidence="8 13" id="KW-0812">Transmembrane</keyword>
<feature type="transmembrane region" description="Helical" evidence="13">
    <location>
        <begin position="12"/>
        <end position="32"/>
    </location>
</feature>
<comment type="similarity">
    <text evidence="3">Belongs to the multi antimicrobial extrusion (MATE) (TC 2.A.66.1) family.</text>
</comment>
<name>C0CJF3_BLAHS</name>
<dbReference type="Pfam" id="PF01554">
    <property type="entry name" value="MatE"/>
    <property type="match status" value="2"/>
</dbReference>
<feature type="transmembrane region" description="Helical" evidence="13">
    <location>
        <begin position="93"/>
        <end position="114"/>
    </location>
</feature>
<proteinExistence type="inferred from homology"/>
<dbReference type="GO" id="GO:0015297">
    <property type="term" value="F:antiporter activity"/>
    <property type="evidence" value="ECO:0007669"/>
    <property type="project" value="UniProtKB-KW"/>
</dbReference>
<dbReference type="NCBIfam" id="TIGR00797">
    <property type="entry name" value="matE"/>
    <property type="match status" value="1"/>
</dbReference>
<dbReference type="InterPro" id="IPR048279">
    <property type="entry name" value="MdtK-like"/>
</dbReference>
<feature type="transmembrane region" description="Helical" evidence="13">
    <location>
        <begin position="328"/>
        <end position="350"/>
    </location>
</feature>
<feature type="transmembrane region" description="Helical" evidence="13">
    <location>
        <begin position="191"/>
        <end position="213"/>
    </location>
</feature>
<accession>C0CJF3</accession>
<dbReference type="HOGENOM" id="CLU_012893_5_0_9"/>
<feature type="transmembrane region" description="Helical" evidence="13">
    <location>
        <begin position="165"/>
        <end position="185"/>
    </location>
</feature>
<feature type="transmembrane region" description="Helical" evidence="13">
    <location>
        <begin position="394"/>
        <end position="413"/>
    </location>
</feature>
<comment type="caution">
    <text evidence="14">The sequence shown here is derived from an EMBL/GenBank/DDBJ whole genome shotgun (WGS) entry which is preliminary data.</text>
</comment>
<reference evidence="14 15" key="1">
    <citation type="submission" date="2009-01" db="EMBL/GenBank/DDBJ databases">
        <authorList>
            <person name="Fulton L."/>
            <person name="Clifton S."/>
            <person name="Fulton B."/>
            <person name="Xu J."/>
            <person name="Minx P."/>
            <person name="Pepin K.H."/>
            <person name="Johnson M."/>
            <person name="Bhonagiri V."/>
            <person name="Nash W.E."/>
            <person name="Mardis E.R."/>
            <person name="Wilson R.K."/>
        </authorList>
    </citation>
    <scope>NUCLEOTIDE SEQUENCE [LARGE SCALE GENOMIC DNA]</scope>
    <source>
        <strain evidence="15">DSM 10507 / JCM 14656 / S5a33</strain>
    </source>
</reference>
<evidence type="ECO:0000256" key="9">
    <source>
        <dbReference type="ARBA" id="ARBA00022989"/>
    </source>
</evidence>
<dbReference type="GO" id="GO:0042910">
    <property type="term" value="F:xenobiotic transmembrane transporter activity"/>
    <property type="evidence" value="ECO:0007669"/>
    <property type="project" value="InterPro"/>
</dbReference>
<evidence type="ECO:0000256" key="4">
    <source>
        <dbReference type="ARBA" id="ARBA00020268"/>
    </source>
</evidence>
<dbReference type="InterPro" id="IPR050222">
    <property type="entry name" value="MATE_MdtK"/>
</dbReference>
<protein>
    <recommendedName>
        <fullName evidence="4">Probable multidrug resistance protein NorM</fullName>
    </recommendedName>
    <alternativeName>
        <fullName evidence="12">Multidrug-efflux transporter</fullName>
    </alternativeName>
</protein>
<evidence type="ECO:0000256" key="10">
    <source>
        <dbReference type="ARBA" id="ARBA00023065"/>
    </source>
</evidence>
<keyword evidence="15" id="KW-1185">Reference proteome</keyword>
<dbReference type="eggNOG" id="COG0534">
    <property type="taxonomic scope" value="Bacteria"/>
</dbReference>
<dbReference type="InterPro" id="IPR002528">
    <property type="entry name" value="MATE_fam"/>
</dbReference>
<dbReference type="GeneID" id="86820098"/>